<dbReference type="Proteomes" id="UP000285575">
    <property type="component" value="Unassembled WGS sequence"/>
</dbReference>
<dbReference type="AlphaFoldDB" id="A0A437RF50"/>
<dbReference type="Pfam" id="PF06764">
    <property type="entry name" value="DUF1223"/>
    <property type="match status" value="1"/>
</dbReference>
<evidence type="ECO:0000256" key="1">
    <source>
        <dbReference type="SAM" id="MobiDB-lite"/>
    </source>
</evidence>
<reference evidence="2 3" key="1">
    <citation type="submission" date="2019-01" db="EMBL/GenBank/DDBJ databases">
        <authorList>
            <person name="Chen W.-M."/>
        </authorList>
    </citation>
    <scope>NUCLEOTIDE SEQUENCE [LARGE SCALE GENOMIC DNA]</scope>
    <source>
        <strain evidence="2 3">KYPY4</strain>
    </source>
</reference>
<proteinExistence type="predicted"/>
<dbReference type="InterPro" id="IPR010634">
    <property type="entry name" value="DUF1223"/>
</dbReference>
<dbReference type="OrthoDB" id="9808254at2"/>
<feature type="region of interest" description="Disordered" evidence="1">
    <location>
        <begin position="1"/>
        <end position="30"/>
    </location>
</feature>
<dbReference type="InterPro" id="IPR036249">
    <property type="entry name" value="Thioredoxin-like_sf"/>
</dbReference>
<dbReference type="PANTHER" id="PTHR36057:SF1">
    <property type="entry name" value="LIPOPROTEIN LIPID ATTACHMENT SITE-LIKE PROTEIN, PUTATIVE (DUF1223)-RELATED"/>
    <property type="match status" value="1"/>
</dbReference>
<evidence type="ECO:0000313" key="2">
    <source>
        <dbReference type="EMBL" id="RVU45398.1"/>
    </source>
</evidence>
<name>A0A437RF50_9BURK</name>
<gene>
    <name evidence="2" type="ORF">EOE66_14835</name>
</gene>
<organism evidence="2 3">
    <name type="scientific">Rubrivivax rivuli</name>
    <dbReference type="NCBI Taxonomy" id="1862385"/>
    <lineage>
        <taxon>Bacteria</taxon>
        <taxon>Pseudomonadati</taxon>
        <taxon>Pseudomonadota</taxon>
        <taxon>Betaproteobacteria</taxon>
        <taxon>Burkholderiales</taxon>
        <taxon>Sphaerotilaceae</taxon>
        <taxon>Rubrivivax</taxon>
    </lineage>
</organism>
<evidence type="ECO:0000313" key="3">
    <source>
        <dbReference type="Proteomes" id="UP000285575"/>
    </source>
</evidence>
<comment type="caution">
    <text evidence="2">The sequence shown here is derived from an EMBL/GenBank/DDBJ whole genome shotgun (WGS) entry which is preliminary data.</text>
</comment>
<keyword evidence="3" id="KW-1185">Reference proteome</keyword>
<accession>A0A437RF50</accession>
<dbReference type="SUPFAM" id="SSF52833">
    <property type="entry name" value="Thioredoxin-like"/>
    <property type="match status" value="1"/>
</dbReference>
<sequence length="271" mass="29213">MRTSRHRSRSPAVRPCAAARPMGTAHPAGRQETTVRSTLLLLMAIGPSLALAQPAACSARSGAVVPTVVELYTSEGCSSCPPADRWLSTLRGRADVLPLAFHVTYWDRLGWTDRFGDAAYTERQHRLARQAGRAQVYTPQVVANGQDWQRWPQLPAPGAGPAPAVTLERHGDTVRVNVAAAPGSAARWAAYWAVLEDQHQSRVNAGENNGRLLQQDHVVRLYQPVPPWAASAGLQAVLSAGRGDPRHPRRVAFVLTEAGSPRPLQALALGC</sequence>
<protein>
    <submittedName>
        <fullName evidence="2">DUF1223 domain-containing protein</fullName>
    </submittedName>
</protein>
<dbReference type="EMBL" id="SACR01000004">
    <property type="protein sequence ID" value="RVU45398.1"/>
    <property type="molecule type" value="Genomic_DNA"/>
</dbReference>
<dbReference type="PANTHER" id="PTHR36057">
    <property type="match status" value="1"/>
</dbReference>